<reference evidence="12 13" key="1">
    <citation type="journal article" date="2014" name="Genome Biol. Evol.">
        <title>The secreted proteins of Achlya hypogyna and Thraustotheca clavata identify the ancestral oomycete secretome and reveal gene acquisitions by horizontal gene transfer.</title>
        <authorList>
            <person name="Misner I."/>
            <person name="Blouin N."/>
            <person name="Leonard G."/>
            <person name="Richards T.A."/>
            <person name="Lane C.E."/>
        </authorList>
    </citation>
    <scope>NUCLEOTIDE SEQUENCE [LARGE SCALE GENOMIC DNA]</scope>
    <source>
        <strain evidence="12 13">ATCC 48635</strain>
    </source>
</reference>
<dbReference type="Pfam" id="PF00749">
    <property type="entry name" value="tRNA-synt_1c"/>
    <property type="match status" value="1"/>
</dbReference>
<dbReference type="GO" id="GO:0005524">
    <property type="term" value="F:ATP binding"/>
    <property type="evidence" value="ECO:0007669"/>
    <property type="project" value="UniProtKB-KW"/>
</dbReference>
<comment type="caution">
    <text evidence="12">The sequence shown here is derived from an EMBL/GenBank/DDBJ whole genome shotgun (WGS) entry which is preliminary data.</text>
</comment>
<evidence type="ECO:0000259" key="10">
    <source>
        <dbReference type="Pfam" id="PF03950"/>
    </source>
</evidence>
<evidence type="ECO:0000256" key="4">
    <source>
        <dbReference type="ARBA" id="ARBA00022840"/>
    </source>
</evidence>
<dbReference type="InterPro" id="IPR020059">
    <property type="entry name" value="Glu/Gln-tRNA-synth_Ib_codon-bd"/>
</dbReference>
<dbReference type="InterPro" id="IPR014729">
    <property type="entry name" value="Rossmann-like_a/b/a_fold"/>
</dbReference>
<feature type="domain" description="tRNA synthetases class I (E and Q) anti-codon binding" evidence="11">
    <location>
        <begin position="493"/>
        <end position="565"/>
    </location>
</feature>
<keyword evidence="2 8" id="KW-0436">Ligase</keyword>
<comment type="similarity">
    <text evidence="8">Belongs to the class-I aminoacyl-tRNA synthetase family.</text>
</comment>
<dbReference type="GO" id="GO:0005829">
    <property type="term" value="C:cytosol"/>
    <property type="evidence" value="ECO:0007669"/>
    <property type="project" value="TreeGrafter"/>
</dbReference>
<dbReference type="Pfam" id="PF20974">
    <property type="entry name" value="tRNA-synt_1c_C2"/>
    <property type="match status" value="1"/>
</dbReference>
<dbReference type="InterPro" id="IPR050132">
    <property type="entry name" value="Gln/Glu-tRNA_Ligase"/>
</dbReference>
<dbReference type="PANTHER" id="PTHR43097:SF4">
    <property type="entry name" value="GLUTAMINE--TRNA LIGASE"/>
    <property type="match status" value="1"/>
</dbReference>
<dbReference type="Gene3D" id="2.40.240.10">
    <property type="entry name" value="Ribosomal Protein L25, Chain P"/>
    <property type="match status" value="2"/>
</dbReference>
<dbReference type="SUPFAM" id="SSF52374">
    <property type="entry name" value="Nucleotidylyl transferase"/>
    <property type="match status" value="1"/>
</dbReference>
<dbReference type="Gene3D" id="3.40.50.620">
    <property type="entry name" value="HUPs"/>
    <property type="match status" value="1"/>
</dbReference>
<evidence type="ECO:0000256" key="8">
    <source>
        <dbReference type="RuleBase" id="RU363037"/>
    </source>
</evidence>
<dbReference type="OrthoDB" id="10250478at2759"/>
<dbReference type="InterPro" id="IPR001412">
    <property type="entry name" value="aa-tRNA-synth_I_CS"/>
</dbReference>
<dbReference type="EMBL" id="JNBR01000127">
    <property type="protein sequence ID" value="OQR96842.1"/>
    <property type="molecule type" value="Genomic_DNA"/>
</dbReference>
<dbReference type="GO" id="GO:0004819">
    <property type="term" value="F:glutamine-tRNA ligase activity"/>
    <property type="evidence" value="ECO:0007669"/>
    <property type="project" value="UniProtKB-EC"/>
</dbReference>
<evidence type="ECO:0000256" key="7">
    <source>
        <dbReference type="ARBA" id="ARBA00048270"/>
    </source>
</evidence>
<feature type="domain" description="Glutamyl/glutaminyl-tRNA synthetase class Ib anti-codon binding" evidence="10">
    <location>
        <begin position="367"/>
        <end position="478"/>
    </location>
</feature>
<dbReference type="InterPro" id="IPR011035">
    <property type="entry name" value="Ribosomal_bL25/Gln-tRNA_synth"/>
</dbReference>
<keyword evidence="6 8" id="KW-0030">Aminoacyl-tRNA synthetase</keyword>
<gene>
    <name evidence="12" type="ORF">ACHHYP_13214</name>
</gene>
<dbReference type="PROSITE" id="PS00178">
    <property type="entry name" value="AA_TRNA_LIGASE_I"/>
    <property type="match status" value="1"/>
</dbReference>
<name>A0A1V9ZFU0_ACHHY</name>
<evidence type="ECO:0000259" key="11">
    <source>
        <dbReference type="Pfam" id="PF20974"/>
    </source>
</evidence>
<dbReference type="AlphaFoldDB" id="A0A1V9ZFU0"/>
<feature type="domain" description="Glutamyl/glutaminyl-tRNA synthetase class Ib catalytic" evidence="9">
    <location>
        <begin position="33"/>
        <end position="360"/>
    </location>
</feature>
<keyword evidence="4 8" id="KW-0067">ATP-binding</keyword>
<organism evidence="12 13">
    <name type="scientific">Achlya hypogyna</name>
    <name type="common">Oomycete</name>
    <name type="synonym">Protoachlya hypogyna</name>
    <dbReference type="NCBI Taxonomy" id="1202772"/>
    <lineage>
        <taxon>Eukaryota</taxon>
        <taxon>Sar</taxon>
        <taxon>Stramenopiles</taxon>
        <taxon>Oomycota</taxon>
        <taxon>Saprolegniomycetes</taxon>
        <taxon>Saprolegniales</taxon>
        <taxon>Achlyaceae</taxon>
        <taxon>Achlya</taxon>
    </lineage>
</organism>
<dbReference type="Proteomes" id="UP000243579">
    <property type="component" value="Unassembled WGS sequence"/>
</dbReference>
<proteinExistence type="inferred from homology"/>
<sequence>MAATNQLQARMLDVMKNSDAMLKKHAEVNQGYVVTRFPPEPNGYLHVGHAKSMSMNFNQAFETLGVPADKRRTIFRYDDTNPEAESQEYIQAIRANVDWLGWKPWKTTYSSEYFDQLYEFAITLIKKGRAYVCHQSKTEIEACRTVLRELHGRVASEGLVLTPEVLAPAESPYRHRSVAENLAEFEKMRRGEYAEGAASLRLKMVLESPNPNMWDFVAYRIKFVPHPHIGDKWCIYPTYDYTHCIVDALEHIDYSICTLEFETRRESYYWLLDQLDLFKPMVYEFARLNMTYTVMSKRKLLKLVTKGVVRGWDDPRLSTLNGLKRRGFSARILNAFCKEIGVTRTQSTIEIERLYAVARDILGNESARAMAVLDPIPVAYEGLAQLTFIVEIENPLPTPLACSVPLFPQDKSRTEAHTMHLPNTFYLDRSDVRATDAADFFGVAPLKSVRLKYAAVFTCTSVATDATVGGKVTKVTGTVDWTNEKGLSPKGTMTWVPSTATPCEVRVYSHLFTVPELGAVDDWEALIDSKGSEKVYSSALVAASAASAQPLDALQFERIGYFVVDQDSTAERKVFNQIVALKDATAPTVSRKEEQMRQLAEKQAKMSLKPQDMFKTAAYSAWDAEGIPTHDAAGTTITKSAMKKLQKDWAKQKKLYEANLKK</sequence>
<dbReference type="InterPro" id="IPR004514">
    <property type="entry name" value="Gln-tRNA-synth"/>
</dbReference>
<dbReference type="Pfam" id="PF03950">
    <property type="entry name" value="tRNA-synt_1c_C"/>
    <property type="match status" value="1"/>
</dbReference>
<evidence type="ECO:0000256" key="2">
    <source>
        <dbReference type="ARBA" id="ARBA00022598"/>
    </source>
</evidence>
<evidence type="ECO:0000256" key="6">
    <source>
        <dbReference type="ARBA" id="ARBA00023146"/>
    </source>
</evidence>
<evidence type="ECO:0000259" key="9">
    <source>
        <dbReference type="Pfam" id="PF00749"/>
    </source>
</evidence>
<evidence type="ECO:0000256" key="3">
    <source>
        <dbReference type="ARBA" id="ARBA00022741"/>
    </source>
</evidence>
<keyword evidence="5 8" id="KW-0648">Protein biosynthesis</keyword>
<evidence type="ECO:0000313" key="13">
    <source>
        <dbReference type="Proteomes" id="UP000243579"/>
    </source>
</evidence>
<protein>
    <recommendedName>
        <fullName evidence="1">glutamine--tRNA ligase</fullName>
        <ecNumber evidence="1">6.1.1.18</ecNumber>
    </recommendedName>
</protein>
<dbReference type="GO" id="GO:0006425">
    <property type="term" value="P:glutaminyl-tRNA aminoacylation"/>
    <property type="evidence" value="ECO:0007669"/>
    <property type="project" value="InterPro"/>
</dbReference>
<keyword evidence="3 8" id="KW-0547">Nucleotide-binding</keyword>
<accession>A0A1V9ZFU0</accession>
<dbReference type="PANTHER" id="PTHR43097">
    <property type="entry name" value="GLUTAMINE-TRNA LIGASE"/>
    <property type="match status" value="1"/>
</dbReference>
<dbReference type="NCBIfam" id="TIGR00440">
    <property type="entry name" value="glnS"/>
    <property type="match status" value="1"/>
</dbReference>
<dbReference type="EC" id="6.1.1.18" evidence="1"/>
<evidence type="ECO:0000256" key="1">
    <source>
        <dbReference type="ARBA" id="ARBA00012836"/>
    </source>
</evidence>
<dbReference type="SUPFAM" id="SSF50715">
    <property type="entry name" value="Ribosomal protein L25-like"/>
    <property type="match status" value="1"/>
</dbReference>
<dbReference type="FunFam" id="3.40.50.620:FF:000037">
    <property type="entry name" value="Glutamine--tRNA ligase cytoplasmic"/>
    <property type="match status" value="1"/>
</dbReference>
<keyword evidence="13" id="KW-1185">Reference proteome</keyword>
<comment type="catalytic activity">
    <reaction evidence="7">
        <text>tRNA(Gln) + L-glutamine + ATP = L-glutaminyl-tRNA(Gln) + AMP + diphosphate</text>
        <dbReference type="Rhea" id="RHEA:20121"/>
        <dbReference type="Rhea" id="RHEA-COMP:9662"/>
        <dbReference type="Rhea" id="RHEA-COMP:9681"/>
        <dbReference type="ChEBI" id="CHEBI:30616"/>
        <dbReference type="ChEBI" id="CHEBI:33019"/>
        <dbReference type="ChEBI" id="CHEBI:58359"/>
        <dbReference type="ChEBI" id="CHEBI:78442"/>
        <dbReference type="ChEBI" id="CHEBI:78521"/>
        <dbReference type="ChEBI" id="CHEBI:456215"/>
        <dbReference type="EC" id="6.1.1.18"/>
    </reaction>
</comment>
<dbReference type="InterPro" id="IPR020058">
    <property type="entry name" value="Glu/Gln-tRNA-synth_Ib_cat-dom"/>
</dbReference>
<dbReference type="InterPro" id="IPR020056">
    <property type="entry name" value="Rbsml_bL25/Gln-tRNA_synth_N"/>
</dbReference>
<dbReference type="InterPro" id="IPR049437">
    <property type="entry name" value="tRNA-synt_1c_C2"/>
</dbReference>
<dbReference type="STRING" id="1202772.A0A1V9ZFU0"/>
<evidence type="ECO:0000256" key="5">
    <source>
        <dbReference type="ARBA" id="ARBA00022917"/>
    </source>
</evidence>
<evidence type="ECO:0000313" key="12">
    <source>
        <dbReference type="EMBL" id="OQR96842.1"/>
    </source>
</evidence>